<dbReference type="PANTHER" id="PTHR33096">
    <property type="entry name" value="CXC2 DOMAIN-CONTAINING PROTEIN"/>
    <property type="match status" value="1"/>
</dbReference>
<organism evidence="2 3">
    <name type="scientific">Mycena rosella</name>
    <name type="common">Pink bonnet</name>
    <name type="synonym">Agaricus rosellus</name>
    <dbReference type="NCBI Taxonomy" id="1033263"/>
    <lineage>
        <taxon>Eukaryota</taxon>
        <taxon>Fungi</taxon>
        <taxon>Dikarya</taxon>
        <taxon>Basidiomycota</taxon>
        <taxon>Agaricomycotina</taxon>
        <taxon>Agaricomycetes</taxon>
        <taxon>Agaricomycetidae</taxon>
        <taxon>Agaricales</taxon>
        <taxon>Marasmiineae</taxon>
        <taxon>Mycenaceae</taxon>
        <taxon>Mycena</taxon>
    </lineage>
</organism>
<comment type="caution">
    <text evidence="2">The sequence shown here is derived from an EMBL/GenBank/DDBJ whole genome shotgun (WGS) entry which is preliminary data.</text>
</comment>
<protein>
    <submittedName>
        <fullName evidence="2">Uncharacterized protein</fullName>
    </submittedName>
</protein>
<keyword evidence="1" id="KW-0732">Signal</keyword>
<evidence type="ECO:0000313" key="2">
    <source>
        <dbReference type="EMBL" id="KAJ7640196.1"/>
    </source>
</evidence>
<proteinExistence type="predicted"/>
<dbReference type="AlphaFoldDB" id="A0AAD7C6G2"/>
<sequence length="171" mass="19385">MINNTGIFLALCQHGFVLLLCDMIRSGELAKYPLAIVDELLDCFPKKAGLRYDVGRRFEATIRNSDLGPRAKERLLKMLVGAFHGHVHNRLCQLQYLANYIHGLSLEDLEGCEQFFSKSNGLAKSVRYASRSHQQQDITTYIKHFDITINDMAQSWPHAGRTLATSSRPFT</sequence>
<keyword evidence="3" id="KW-1185">Reference proteome</keyword>
<dbReference type="Proteomes" id="UP001221757">
    <property type="component" value="Unassembled WGS sequence"/>
</dbReference>
<gene>
    <name evidence="2" type="ORF">B0H17DRAFT_1276776</name>
</gene>
<dbReference type="Pfam" id="PF18758">
    <property type="entry name" value="KDZ"/>
    <property type="match status" value="1"/>
</dbReference>
<dbReference type="InterPro" id="IPR040521">
    <property type="entry name" value="KDZ"/>
</dbReference>
<evidence type="ECO:0000313" key="3">
    <source>
        <dbReference type="Proteomes" id="UP001221757"/>
    </source>
</evidence>
<feature type="chain" id="PRO_5042120988" evidence="1">
    <location>
        <begin position="27"/>
        <end position="171"/>
    </location>
</feature>
<dbReference type="EMBL" id="JARKIE010000432">
    <property type="protein sequence ID" value="KAJ7640196.1"/>
    <property type="molecule type" value="Genomic_DNA"/>
</dbReference>
<dbReference type="PANTHER" id="PTHR33096:SF1">
    <property type="entry name" value="CXC1-LIKE CYSTEINE CLUSTER ASSOCIATED WITH KDZ TRANSPOSASES DOMAIN-CONTAINING PROTEIN"/>
    <property type="match status" value="1"/>
</dbReference>
<accession>A0AAD7C6G2</accession>
<evidence type="ECO:0000256" key="1">
    <source>
        <dbReference type="SAM" id="SignalP"/>
    </source>
</evidence>
<name>A0AAD7C6G2_MYCRO</name>
<feature type="signal peptide" evidence="1">
    <location>
        <begin position="1"/>
        <end position="26"/>
    </location>
</feature>
<reference evidence="2" key="1">
    <citation type="submission" date="2023-03" db="EMBL/GenBank/DDBJ databases">
        <title>Massive genome expansion in bonnet fungi (Mycena s.s.) driven by repeated elements and novel gene families across ecological guilds.</title>
        <authorList>
            <consortium name="Lawrence Berkeley National Laboratory"/>
            <person name="Harder C.B."/>
            <person name="Miyauchi S."/>
            <person name="Viragh M."/>
            <person name="Kuo A."/>
            <person name="Thoen E."/>
            <person name="Andreopoulos B."/>
            <person name="Lu D."/>
            <person name="Skrede I."/>
            <person name="Drula E."/>
            <person name="Henrissat B."/>
            <person name="Morin E."/>
            <person name="Kohler A."/>
            <person name="Barry K."/>
            <person name="LaButti K."/>
            <person name="Morin E."/>
            <person name="Salamov A."/>
            <person name="Lipzen A."/>
            <person name="Mereny Z."/>
            <person name="Hegedus B."/>
            <person name="Baldrian P."/>
            <person name="Stursova M."/>
            <person name="Weitz H."/>
            <person name="Taylor A."/>
            <person name="Grigoriev I.V."/>
            <person name="Nagy L.G."/>
            <person name="Martin F."/>
            <person name="Kauserud H."/>
        </authorList>
    </citation>
    <scope>NUCLEOTIDE SEQUENCE</scope>
    <source>
        <strain evidence="2">CBHHK067</strain>
    </source>
</reference>